<keyword evidence="4" id="KW-1185">Reference proteome</keyword>
<dbReference type="Gene3D" id="3.40.50.1820">
    <property type="entry name" value="alpha/beta hydrolase"/>
    <property type="match status" value="1"/>
</dbReference>
<dbReference type="eggNOG" id="ENOG502R392">
    <property type="taxonomic scope" value="Eukaryota"/>
</dbReference>
<dbReference type="STRING" id="564608.C1N2R3"/>
<evidence type="ECO:0000256" key="1">
    <source>
        <dbReference type="SAM" id="MobiDB-lite"/>
    </source>
</evidence>
<accession>C1N2R3</accession>
<dbReference type="InterPro" id="IPR029058">
    <property type="entry name" value="AB_hydrolase_fold"/>
</dbReference>
<dbReference type="OrthoDB" id="10260961at2759"/>
<dbReference type="InterPro" id="IPR022742">
    <property type="entry name" value="Hydrolase_4"/>
</dbReference>
<feature type="region of interest" description="Disordered" evidence="1">
    <location>
        <begin position="303"/>
        <end position="359"/>
    </location>
</feature>
<proteinExistence type="predicted"/>
<feature type="compositionally biased region" description="Low complexity" evidence="1">
    <location>
        <begin position="312"/>
        <end position="325"/>
    </location>
</feature>
<organism evidence="4">
    <name type="scientific">Micromonas pusilla (strain CCMP1545)</name>
    <name type="common">Picoplanktonic green alga</name>
    <dbReference type="NCBI Taxonomy" id="564608"/>
    <lineage>
        <taxon>Eukaryota</taxon>
        <taxon>Viridiplantae</taxon>
        <taxon>Chlorophyta</taxon>
        <taxon>Mamiellophyceae</taxon>
        <taxon>Mamiellales</taxon>
        <taxon>Mamiellaceae</taxon>
        <taxon>Micromonas</taxon>
    </lineage>
</organism>
<name>C1N2R3_MICPC</name>
<dbReference type="EMBL" id="GG663745">
    <property type="protein sequence ID" value="EEH53633.1"/>
    <property type="molecule type" value="Genomic_DNA"/>
</dbReference>
<dbReference type="RefSeq" id="XP_003061921.1">
    <property type="nucleotide sequence ID" value="XM_003061875.1"/>
</dbReference>
<feature type="region of interest" description="Disordered" evidence="1">
    <location>
        <begin position="1"/>
        <end position="41"/>
    </location>
</feature>
<evidence type="ECO:0000313" key="3">
    <source>
        <dbReference type="EMBL" id="EEH53633.1"/>
    </source>
</evidence>
<evidence type="ECO:0000313" key="4">
    <source>
        <dbReference type="Proteomes" id="UP000001876"/>
    </source>
</evidence>
<dbReference type="Pfam" id="PF12146">
    <property type="entry name" value="Hydrolase_4"/>
    <property type="match status" value="1"/>
</dbReference>
<feature type="domain" description="Serine aminopeptidase S33" evidence="2">
    <location>
        <begin position="123"/>
        <end position="228"/>
    </location>
</feature>
<dbReference type="AlphaFoldDB" id="C1N2R3"/>
<sequence length="359" mass="37463">MGQCQSVCTSKTAPGSPREKDDRGLEPSSSGAGGGKNPASVLNLGKEAEMYFAKGGKVWYQKCPTTPADAADETAVEEEKLNIKSSDGVVLRAILARPATPSSPNASLDGVAVVMCHPHPFIGGGMHNPLMVNVSRRLAAAGTTTLRFDFRGVGASTGKRTWMRQGEQDDVLACARYLTRLQGVDPTRVYVAGYSFGASVALGALDQERSDHVAGFVGISYPFGVKAMLIPGGGKCRSEKPKLFLVASGDVMCKDGEKGAEAEIATLPKPTETVRVDTGHGWSGRHAAVARIILEWLESVRGGGGGGGKGSNEGSSSEGSTPGGSRNNSAKSLKLRAGGSGNLRSESKRSQPQRFGRAR</sequence>
<reference evidence="3 4" key="1">
    <citation type="journal article" date="2009" name="Science">
        <title>Green evolution and dynamic adaptations revealed by genomes of the marine picoeukaryotes Micromonas.</title>
        <authorList>
            <person name="Worden A.Z."/>
            <person name="Lee J.H."/>
            <person name="Mock T."/>
            <person name="Rouze P."/>
            <person name="Simmons M.P."/>
            <person name="Aerts A.L."/>
            <person name="Allen A.E."/>
            <person name="Cuvelier M.L."/>
            <person name="Derelle E."/>
            <person name="Everett M.V."/>
            <person name="Foulon E."/>
            <person name="Grimwood J."/>
            <person name="Gundlach H."/>
            <person name="Henrissat B."/>
            <person name="Napoli C."/>
            <person name="McDonald S.M."/>
            <person name="Parker M.S."/>
            <person name="Rombauts S."/>
            <person name="Salamov A."/>
            <person name="Von Dassow P."/>
            <person name="Badger J.H."/>
            <person name="Coutinho P.M."/>
            <person name="Demir E."/>
            <person name="Dubchak I."/>
            <person name="Gentemann C."/>
            <person name="Eikrem W."/>
            <person name="Gready J.E."/>
            <person name="John U."/>
            <person name="Lanier W."/>
            <person name="Lindquist E.A."/>
            <person name="Lucas S."/>
            <person name="Mayer K.F."/>
            <person name="Moreau H."/>
            <person name="Not F."/>
            <person name="Otillar R."/>
            <person name="Panaud O."/>
            <person name="Pangilinan J."/>
            <person name="Paulsen I."/>
            <person name="Piegu B."/>
            <person name="Poliakov A."/>
            <person name="Robbens S."/>
            <person name="Schmutz J."/>
            <person name="Toulza E."/>
            <person name="Wyss T."/>
            <person name="Zelensky A."/>
            <person name="Zhou K."/>
            <person name="Armbrust E.V."/>
            <person name="Bhattacharya D."/>
            <person name="Goodenough U.W."/>
            <person name="Van de Peer Y."/>
            <person name="Grigoriev I.V."/>
        </authorList>
    </citation>
    <scope>NUCLEOTIDE SEQUENCE [LARGE SCALE GENOMIC DNA]</scope>
    <source>
        <strain evidence="3 4">CCMP1545</strain>
    </source>
</reference>
<gene>
    <name evidence="3" type="ORF">MICPUCDRAFT_48386</name>
</gene>
<evidence type="ECO:0000259" key="2">
    <source>
        <dbReference type="Pfam" id="PF12146"/>
    </source>
</evidence>
<dbReference type="PANTHER" id="PTHR42103:SF2">
    <property type="entry name" value="AB HYDROLASE-1 DOMAIN-CONTAINING PROTEIN"/>
    <property type="match status" value="1"/>
</dbReference>
<dbReference type="SUPFAM" id="SSF53474">
    <property type="entry name" value="alpha/beta-Hydrolases"/>
    <property type="match status" value="1"/>
</dbReference>
<dbReference type="PANTHER" id="PTHR42103">
    <property type="entry name" value="ALPHA/BETA-HYDROLASES SUPERFAMILY PROTEIN"/>
    <property type="match status" value="1"/>
</dbReference>
<dbReference type="KEGG" id="mpp:MICPUCDRAFT_48386"/>
<feature type="compositionally biased region" description="Polar residues" evidence="1">
    <location>
        <begin position="1"/>
        <end position="13"/>
    </location>
</feature>
<dbReference type="GeneID" id="9687569"/>
<protein>
    <submittedName>
        <fullName evidence="3">Predicted protein</fullName>
    </submittedName>
</protein>
<dbReference type="Proteomes" id="UP000001876">
    <property type="component" value="Unassembled WGS sequence"/>
</dbReference>